<dbReference type="GO" id="GO:0016740">
    <property type="term" value="F:transferase activity"/>
    <property type="evidence" value="ECO:0007669"/>
    <property type="project" value="UniProtKB-KW"/>
</dbReference>
<name>A0A126UXW9_9RHOB</name>
<evidence type="ECO:0000313" key="10">
    <source>
        <dbReference type="Proteomes" id="UP000070371"/>
    </source>
</evidence>
<dbReference type="GO" id="GO:0071555">
    <property type="term" value="P:cell wall organization"/>
    <property type="evidence" value="ECO:0007669"/>
    <property type="project" value="UniProtKB-UniRule"/>
</dbReference>
<dbReference type="OrthoDB" id="9809748at2"/>
<dbReference type="GO" id="GO:0009252">
    <property type="term" value="P:peptidoglycan biosynthetic process"/>
    <property type="evidence" value="ECO:0007669"/>
    <property type="project" value="UniProtKB-UniPathway"/>
</dbReference>
<reference evidence="9 10" key="1">
    <citation type="submission" date="2016-02" db="EMBL/GenBank/DDBJ databases">
        <title>Complete genome sequence of Halocynthiibacter arcticus PAMC 20958t from arctic marine sediment.</title>
        <authorList>
            <person name="Lee Y.M."/>
            <person name="Baek K."/>
            <person name="Lee H.K."/>
            <person name="Shin S.C."/>
        </authorList>
    </citation>
    <scope>NUCLEOTIDE SEQUENCE [LARGE SCALE GENOMIC DNA]</scope>
    <source>
        <strain evidence="9">PAMC 20958</strain>
    </source>
</reference>
<accession>A0A126UXW9</accession>
<gene>
    <name evidence="9" type="ORF">RC74_06000</name>
</gene>
<dbReference type="Proteomes" id="UP000070371">
    <property type="component" value="Chromosome"/>
</dbReference>
<feature type="active site" description="Nucleophile" evidence="7">
    <location>
        <position position="139"/>
    </location>
</feature>
<evidence type="ECO:0000256" key="6">
    <source>
        <dbReference type="ARBA" id="ARBA00023316"/>
    </source>
</evidence>
<keyword evidence="6 7" id="KW-0961">Cell wall biogenesis/degradation</keyword>
<dbReference type="SUPFAM" id="SSF141523">
    <property type="entry name" value="L,D-transpeptidase catalytic domain-like"/>
    <property type="match status" value="1"/>
</dbReference>
<evidence type="ECO:0000256" key="3">
    <source>
        <dbReference type="ARBA" id="ARBA00022679"/>
    </source>
</evidence>
<dbReference type="UniPathway" id="UPA00219"/>
<dbReference type="Gene3D" id="2.40.440.10">
    <property type="entry name" value="L,D-transpeptidase catalytic domain-like"/>
    <property type="match status" value="1"/>
</dbReference>
<comment type="pathway">
    <text evidence="1 7">Cell wall biogenesis; peptidoglycan biosynthesis.</text>
</comment>
<dbReference type="KEGG" id="hat:RC74_06000"/>
<dbReference type="PROSITE" id="PS51257">
    <property type="entry name" value="PROKAR_LIPOPROTEIN"/>
    <property type="match status" value="1"/>
</dbReference>
<evidence type="ECO:0000259" key="8">
    <source>
        <dbReference type="PROSITE" id="PS52029"/>
    </source>
</evidence>
<evidence type="ECO:0000256" key="5">
    <source>
        <dbReference type="ARBA" id="ARBA00022984"/>
    </source>
</evidence>
<dbReference type="CDD" id="cd16913">
    <property type="entry name" value="YkuD_like"/>
    <property type="match status" value="1"/>
</dbReference>
<dbReference type="Pfam" id="PF03734">
    <property type="entry name" value="YkuD"/>
    <property type="match status" value="1"/>
</dbReference>
<evidence type="ECO:0000256" key="1">
    <source>
        <dbReference type="ARBA" id="ARBA00004752"/>
    </source>
</evidence>
<feature type="active site" description="Proton donor/acceptor" evidence="7">
    <location>
        <position position="122"/>
    </location>
</feature>
<keyword evidence="4 7" id="KW-0133">Cell shape</keyword>
<dbReference type="InterPro" id="IPR038063">
    <property type="entry name" value="Transpep_catalytic_dom"/>
</dbReference>
<dbReference type="AlphaFoldDB" id="A0A126UXW9"/>
<feature type="domain" description="L,D-TPase catalytic" evidence="8">
    <location>
        <begin position="32"/>
        <end position="163"/>
    </location>
</feature>
<dbReference type="InterPro" id="IPR005490">
    <property type="entry name" value="LD_TPept_cat_dom"/>
</dbReference>
<dbReference type="GO" id="GO:0008360">
    <property type="term" value="P:regulation of cell shape"/>
    <property type="evidence" value="ECO:0007669"/>
    <property type="project" value="UniProtKB-UniRule"/>
</dbReference>
<dbReference type="PROSITE" id="PS52029">
    <property type="entry name" value="LD_TPASE"/>
    <property type="match status" value="1"/>
</dbReference>
<dbReference type="STRING" id="1579316.RC74_06000"/>
<dbReference type="PANTHER" id="PTHR36699:SF1">
    <property type="entry name" value="L,D-TRANSPEPTIDASE YAFK-RELATED"/>
    <property type="match status" value="1"/>
</dbReference>
<sequence>MRAVIFALLGVVVLILAGCSSAVQPYTGPEVTRIAVYKDARKMFLLNNGKILKSYNIDLGFAPIGDKEFEGDGKTPEGAYRIDRRNPNSDFYLSIGLSYPNVNDVAEARAQGKSPGGDIFIHGESRNKNFRGTDWTWGCISVSNQEMVEIYGMVKLNTVITVSP</sequence>
<keyword evidence="5 7" id="KW-0573">Peptidoglycan synthesis</keyword>
<keyword evidence="3" id="KW-0808">Transferase</keyword>
<evidence type="ECO:0000313" key="9">
    <source>
        <dbReference type="EMBL" id="AML50890.1"/>
    </source>
</evidence>
<dbReference type="PANTHER" id="PTHR36699">
    <property type="entry name" value="LD-TRANSPEPTIDASE"/>
    <property type="match status" value="1"/>
</dbReference>
<dbReference type="EMBL" id="CP014327">
    <property type="protein sequence ID" value="AML50890.1"/>
    <property type="molecule type" value="Genomic_DNA"/>
</dbReference>
<dbReference type="GO" id="GO:0004180">
    <property type="term" value="F:carboxypeptidase activity"/>
    <property type="evidence" value="ECO:0007669"/>
    <property type="project" value="UniProtKB-ARBA"/>
</dbReference>
<dbReference type="RefSeq" id="WP_039002841.1">
    <property type="nucleotide sequence ID" value="NZ_CP014327.1"/>
</dbReference>
<evidence type="ECO:0000256" key="4">
    <source>
        <dbReference type="ARBA" id="ARBA00022960"/>
    </source>
</evidence>
<protein>
    <recommendedName>
        <fullName evidence="8">L,D-TPase catalytic domain-containing protein</fullName>
    </recommendedName>
</protein>
<organism evidence="9 10">
    <name type="scientific">Falsihalocynthiibacter arcticus</name>
    <dbReference type="NCBI Taxonomy" id="1579316"/>
    <lineage>
        <taxon>Bacteria</taxon>
        <taxon>Pseudomonadati</taxon>
        <taxon>Pseudomonadota</taxon>
        <taxon>Alphaproteobacteria</taxon>
        <taxon>Rhodobacterales</taxon>
        <taxon>Roseobacteraceae</taxon>
        <taxon>Falsihalocynthiibacter</taxon>
    </lineage>
</organism>
<evidence type="ECO:0000256" key="7">
    <source>
        <dbReference type="PROSITE-ProRule" id="PRU01373"/>
    </source>
</evidence>
<evidence type="ECO:0000256" key="2">
    <source>
        <dbReference type="ARBA" id="ARBA00005992"/>
    </source>
</evidence>
<comment type="similarity">
    <text evidence="2">Belongs to the YkuD family.</text>
</comment>
<keyword evidence="10" id="KW-1185">Reference proteome</keyword>
<proteinExistence type="inferred from homology"/>